<organism evidence="2 3">
    <name type="scientific">Mortierella alpina</name>
    <name type="common">Oleaginous fungus</name>
    <name type="synonym">Mortierella renispora</name>
    <dbReference type="NCBI Taxonomy" id="64518"/>
    <lineage>
        <taxon>Eukaryota</taxon>
        <taxon>Fungi</taxon>
        <taxon>Fungi incertae sedis</taxon>
        <taxon>Mucoromycota</taxon>
        <taxon>Mortierellomycotina</taxon>
        <taxon>Mortierellomycetes</taxon>
        <taxon>Mortierellales</taxon>
        <taxon>Mortierellaceae</taxon>
        <taxon>Mortierella</taxon>
    </lineage>
</organism>
<comment type="caution">
    <text evidence="2">The sequence shown here is derived from an EMBL/GenBank/DDBJ whole genome shotgun (WGS) entry which is preliminary data.</text>
</comment>
<protein>
    <recommendedName>
        <fullName evidence="1">W2 domain-containing protein</fullName>
    </recommendedName>
</protein>
<gene>
    <name evidence="2" type="ORF">KVV02_000434</name>
</gene>
<dbReference type="Pfam" id="PF25504">
    <property type="entry name" value="HEAT_5MP1_2"/>
    <property type="match status" value="1"/>
</dbReference>
<dbReference type="InterPro" id="IPR057397">
    <property type="entry name" value="HEAT_5MP1_2"/>
</dbReference>
<dbReference type="PANTHER" id="PTHR14208:SF2">
    <property type="entry name" value="PROTEIN KRASAVIETZ"/>
    <property type="match status" value="1"/>
</dbReference>
<dbReference type="GO" id="GO:0016020">
    <property type="term" value="C:membrane"/>
    <property type="evidence" value="ECO:0007669"/>
    <property type="project" value="TreeGrafter"/>
</dbReference>
<dbReference type="InterPro" id="IPR016024">
    <property type="entry name" value="ARM-type_fold"/>
</dbReference>
<dbReference type="Proteomes" id="UP000717515">
    <property type="component" value="Unassembled WGS sequence"/>
</dbReference>
<dbReference type="EMBL" id="JAIFTL010000004">
    <property type="protein sequence ID" value="KAG9327485.1"/>
    <property type="molecule type" value="Genomic_DNA"/>
</dbReference>
<dbReference type="GO" id="GO:0005737">
    <property type="term" value="C:cytoplasm"/>
    <property type="evidence" value="ECO:0007669"/>
    <property type="project" value="TreeGrafter"/>
</dbReference>
<evidence type="ECO:0000313" key="2">
    <source>
        <dbReference type="EMBL" id="KAG9327485.1"/>
    </source>
</evidence>
<dbReference type="InterPro" id="IPR003307">
    <property type="entry name" value="W2_domain"/>
</dbReference>
<reference evidence="2" key="1">
    <citation type="submission" date="2021-07" db="EMBL/GenBank/DDBJ databases">
        <title>Draft genome of Mortierella alpina, strain LL118, isolated from an aspen leaf litter sample.</title>
        <authorList>
            <person name="Yang S."/>
            <person name="Vinatzer B.A."/>
        </authorList>
    </citation>
    <scope>NUCLEOTIDE SEQUENCE</scope>
    <source>
        <strain evidence="2">LL118</strain>
    </source>
</reference>
<dbReference type="PROSITE" id="PS51363">
    <property type="entry name" value="W2"/>
    <property type="match status" value="1"/>
</dbReference>
<sequence>MQERRLFFVFVAKRVQHGGQWNNRKKGGWTAIGLDRTGLPAVLAAGKQQGPQTDRETSHHSHNIKVSRPASVHCTTFTTRPASQPISIFHIPFPRVAIVHSPTHPSPQQTPVSPSTFQSAIFMSSAANVKPVLQGVKIRPRKGVQKATAKFEPTVFRDAFISVLSAAAPGNLEEISAKLDAAGNTLEYRRYAETLFEILIAGRLLAPGGTFLEDGTPASPFSIFQAQDDLASIKKHVDVFHKLMRRYKYLQRGFEDTLMNLLQYINKFQPEDTNKLAIATGLFCSSGLATLSVLNVLFKEHLVKEGLSLQFVTTVFKTYLMDQNVDQFGLNLHKAGMSERLLDFFPPNKRDEDSFARHFEAEDMKQLVTFQNKKQLIMRKESIVENIKALLEEGKITECMTFLKAQSKEIGLSEPDFIPLVWTGMMASVDWGTRVDQIDNQILKQVQQYSKLLGAFCTSPKTEIALMQTIQVNFYEDARFIKQYRAVTQLLYKNDVLSENAILYWAEKGSKTQGRTVFMKQMEPFVHWLKNASDEEDESEDEE</sequence>
<dbReference type="PANTHER" id="PTHR14208">
    <property type="entry name" value="BASIC LEUCINE ZIPPER AND W2 DOMAIN-CONTAINING PROTEIN"/>
    <property type="match status" value="1"/>
</dbReference>
<name>A0A9P8IHR2_MORAP</name>
<dbReference type="Gene3D" id="1.25.40.180">
    <property type="match status" value="1"/>
</dbReference>
<accession>A0A9P8IHR2</accession>
<evidence type="ECO:0000313" key="3">
    <source>
        <dbReference type="Proteomes" id="UP000717515"/>
    </source>
</evidence>
<evidence type="ECO:0000259" key="1">
    <source>
        <dbReference type="PROSITE" id="PS51363"/>
    </source>
</evidence>
<proteinExistence type="predicted"/>
<dbReference type="AlphaFoldDB" id="A0A9P8IHR2"/>
<feature type="domain" description="W2" evidence="1">
    <location>
        <begin position="373"/>
        <end position="539"/>
    </location>
</feature>
<dbReference type="Pfam" id="PF02020">
    <property type="entry name" value="W2"/>
    <property type="match status" value="1"/>
</dbReference>
<dbReference type="SUPFAM" id="SSF48371">
    <property type="entry name" value="ARM repeat"/>
    <property type="match status" value="1"/>
</dbReference>
<dbReference type="InterPro" id="IPR051245">
    <property type="entry name" value="eIF5-mimic_regulator"/>
</dbReference>
<dbReference type="SMART" id="SM00515">
    <property type="entry name" value="eIF5C"/>
    <property type="match status" value="1"/>
</dbReference>